<dbReference type="InterPro" id="IPR001932">
    <property type="entry name" value="PPM-type_phosphatase-like_dom"/>
</dbReference>
<evidence type="ECO:0000313" key="3">
    <source>
        <dbReference type="EMBL" id="USQ86536.1"/>
    </source>
</evidence>
<dbReference type="PANTHER" id="PTHR43156:SF2">
    <property type="entry name" value="STAGE II SPORULATION PROTEIN E"/>
    <property type="match status" value="1"/>
</dbReference>
<dbReference type="InterPro" id="IPR052016">
    <property type="entry name" value="Bact_Sigma-Reg"/>
</dbReference>
<proteinExistence type="predicted"/>
<reference evidence="3" key="1">
    <citation type="submission" date="2022-06" db="EMBL/GenBank/DDBJ databases">
        <title>Complete genome sequence of soil microorganisms Streptomyces sp. Qhu-M197 isolated from Alpine meadows habitats on the Tibetan Plateau.</title>
        <authorList>
            <person name="Zhang B."/>
            <person name="Xiang X."/>
            <person name="Fan J."/>
        </authorList>
    </citation>
    <scope>NUCLEOTIDE SEQUENCE</scope>
    <source>
        <strain evidence="3">Qhu-M197</strain>
    </source>
</reference>
<sequence>MIIPGAGTVTICSAGHLPVLVVGAGQGVRALDCPVNMALGVDVGDVPFEQARAKTPPGATLVLYTDGLIGTPGSDMELGIAELTVPLRQLFADAPGLEKAADRVLAGLLPDPESHNADVTLLLAQLPAA</sequence>
<evidence type="ECO:0000256" key="1">
    <source>
        <dbReference type="ARBA" id="ARBA00022801"/>
    </source>
</evidence>
<protein>
    <submittedName>
        <fullName evidence="3">Serine/threonine-protein phosphatase</fullName>
    </submittedName>
</protein>
<gene>
    <name evidence="3" type="ORF">NFX46_24230</name>
</gene>
<dbReference type="EMBL" id="CP099468">
    <property type="protein sequence ID" value="USQ86536.1"/>
    <property type="molecule type" value="Genomic_DNA"/>
</dbReference>
<organism evidence="3 4">
    <name type="scientific">Streptomyces phaeoluteigriseus</name>
    <dbReference type="NCBI Taxonomy" id="114686"/>
    <lineage>
        <taxon>Bacteria</taxon>
        <taxon>Bacillati</taxon>
        <taxon>Actinomycetota</taxon>
        <taxon>Actinomycetes</taxon>
        <taxon>Kitasatosporales</taxon>
        <taxon>Streptomycetaceae</taxon>
        <taxon>Streptomyces</taxon>
        <taxon>Streptomyces aurantiacus group</taxon>
    </lineage>
</organism>
<dbReference type="Proteomes" id="UP001056374">
    <property type="component" value="Chromosome"/>
</dbReference>
<feature type="domain" description="PPM-type phosphatase" evidence="2">
    <location>
        <begin position="2"/>
        <end position="126"/>
    </location>
</feature>
<dbReference type="PANTHER" id="PTHR43156">
    <property type="entry name" value="STAGE II SPORULATION PROTEIN E-RELATED"/>
    <property type="match status" value="1"/>
</dbReference>
<name>A0ABY4ZC40_9ACTN</name>
<keyword evidence="1" id="KW-0378">Hydrolase</keyword>
<keyword evidence="4" id="KW-1185">Reference proteome</keyword>
<dbReference type="Gene3D" id="3.60.40.10">
    <property type="entry name" value="PPM-type phosphatase domain"/>
    <property type="match status" value="1"/>
</dbReference>
<dbReference type="Pfam" id="PF07228">
    <property type="entry name" value="SpoIIE"/>
    <property type="match status" value="1"/>
</dbReference>
<evidence type="ECO:0000313" key="4">
    <source>
        <dbReference type="Proteomes" id="UP001056374"/>
    </source>
</evidence>
<evidence type="ECO:0000259" key="2">
    <source>
        <dbReference type="Pfam" id="PF07228"/>
    </source>
</evidence>
<dbReference type="InterPro" id="IPR036457">
    <property type="entry name" value="PPM-type-like_dom_sf"/>
</dbReference>
<dbReference type="RefSeq" id="WP_252552254.1">
    <property type="nucleotide sequence ID" value="NZ_CP099468.1"/>
</dbReference>
<accession>A0ABY4ZC40</accession>